<organism evidence="2 3">
    <name type="scientific">Lawsonibacter faecis</name>
    <dbReference type="NCBI Taxonomy" id="2763052"/>
    <lineage>
        <taxon>Bacteria</taxon>
        <taxon>Bacillati</taxon>
        <taxon>Bacillota</taxon>
        <taxon>Clostridia</taxon>
        <taxon>Eubacteriales</taxon>
        <taxon>Oscillospiraceae</taxon>
        <taxon>Lawsonibacter</taxon>
    </lineage>
</organism>
<keyword evidence="2" id="KW-0378">Hydrolase</keyword>
<keyword evidence="3" id="KW-1185">Reference proteome</keyword>
<accession>A0A8J6JLG4</accession>
<dbReference type="PANTHER" id="PTHR43798">
    <property type="entry name" value="MONOACYLGLYCEROL LIPASE"/>
    <property type="match status" value="1"/>
</dbReference>
<dbReference type="SUPFAM" id="SSF53474">
    <property type="entry name" value="alpha/beta-Hydrolases"/>
    <property type="match status" value="1"/>
</dbReference>
<proteinExistence type="predicted"/>
<evidence type="ECO:0000313" key="3">
    <source>
        <dbReference type="Proteomes" id="UP000607645"/>
    </source>
</evidence>
<comment type="caution">
    <text evidence="2">The sequence shown here is derived from an EMBL/GenBank/DDBJ whole genome shotgun (WGS) entry which is preliminary data.</text>
</comment>
<name>A0A8J6JLG4_9FIRM</name>
<dbReference type="InterPro" id="IPR000073">
    <property type="entry name" value="AB_hydrolase_1"/>
</dbReference>
<reference evidence="2" key="1">
    <citation type="submission" date="2020-08" db="EMBL/GenBank/DDBJ databases">
        <title>Genome public.</title>
        <authorList>
            <person name="Liu C."/>
            <person name="Sun Q."/>
        </authorList>
    </citation>
    <scope>NUCLEOTIDE SEQUENCE</scope>
    <source>
        <strain evidence="2">NSJ-52</strain>
    </source>
</reference>
<dbReference type="RefSeq" id="WP_186919982.1">
    <property type="nucleotide sequence ID" value="NZ_JACOPQ010000013.1"/>
</dbReference>
<dbReference type="AlphaFoldDB" id="A0A8J6JLG4"/>
<dbReference type="InterPro" id="IPR050266">
    <property type="entry name" value="AB_hydrolase_sf"/>
</dbReference>
<dbReference type="EMBL" id="JACOPQ010000013">
    <property type="protein sequence ID" value="MBC5738203.1"/>
    <property type="molecule type" value="Genomic_DNA"/>
</dbReference>
<protein>
    <submittedName>
        <fullName evidence="2">Alpha/beta hydrolase</fullName>
    </submittedName>
</protein>
<evidence type="ECO:0000313" key="2">
    <source>
        <dbReference type="EMBL" id="MBC5738203.1"/>
    </source>
</evidence>
<sequence length="254" mass="28804">MSYFQCEHRSVYYEETGAGAPLLLLHGNAASSNMFYEIAKRYEGQRRVILIDFLGHGRSDRLAALPSDLWFYEAEQVLALLREKQYGKVDIVGTSGGALVAVNVALEAPELVGRLIADSFEGERAVRAFTENLKLDRERSKRDENARLFYRYMHGEDWERVVDSDTDAILRHEREIGAFFHRSLRSLRPEILLTGSAEDEYACAGDPAYFEKVYGRMLSEMGHGEMHLFPSGGHPAMLSNQEAFYRLSTAFFAS</sequence>
<dbReference type="Proteomes" id="UP000607645">
    <property type="component" value="Unassembled WGS sequence"/>
</dbReference>
<evidence type="ECO:0000259" key="1">
    <source>
        <dbReference type="Pfam" id="PF12697"/>
    </source>
</evidence>
<feature type="domain" description="AB hydrolase-1" evidence="1">
    <location>
        <begin position="22"/>
        <end position="246"/>
    </location>
</feature>
<gene>
    <name evidence="2" type="ORF">H8S62_14415</name>
</gene>
<dbReference type="Pfam" id="PF12697">
    <property type="entry name" value="Abhydrolase_6"/>
    <property type="match status" value="1"/>
</dbReference>
<dbReference type="InterPro" id="IPR029058">
    <property type="entry name" value="AB_hydrolase_fold"/>
</dbReference>
<dbReference type="GO" id="GO:0016787">
    <property type="term" value="F:hydrolase activity"/>
    <property type="evidence" value="ECO:0007669"/>
    <property type="project" value="UniProtKB-KW"/>
</dbReference>
<dbReference type="Gene3D" id="3.40.50.1820">
    <property type="entry name" value="alpha/beta hydrolase"/>
    <property type="match status" value="1"/>
</dbReference>
<dbReference type="PRINTS" id="PR00111">
    <property type="entry name" value="ABHYDROLASE"/>
</dbReference>